<dbReference type="EMBL" id="SNZB01000007">
    <property type="protein sequence ID" value="TDR16758.1"/>
    <property type="molecule type" value="Genomic_DNA"/>
</dbReference>
<comment type="caution">
    <text evidence="2">The sequence shown here is derived from an EMBL/GenBank/DDBJ whole genome shotgun (WGS) entry which is preliminary data.</text>
</comment>
<gene>
    <name evidence="2" type="ORF">C8D91_2664</name>
</gene>
<dbReference type="AlphaFoldDB" id="A0A4R6XL45"/>
<keyword evidence="3" id="KW-1185">Reference proteome</keyword>
<evidence type="ECO:0000313" key="3">
    <source>
        <dbReference type="Proteomes" id="UP000295724"/>
    </source>
</evidence>
<organism evidence="2 3">
    <name type="scientific">Marinicella litoralis</name>
    <dbReference type="NCBI Taxonomy" id="644220"/>
    <lineage>
        <taxon>Bacteria</taxon>
        <taxon>Pseudomonadati</taxon>
        <taxon>Pseudomonadota</taxon>
        <taxon>Gammaproteobacteria</taxon>
        <taxon>Lysobacterales</taxon>
        <taxon>Marinicellaceae</taxon>
        <taxon>Marinicella</taxon>
    </lineage>
</organism>
<evidence type="ECO:0000313" key="2">
    <source>
        <dbReference type="EMBL" id="TDR16758.1"/>
    </source>
</evidence>
<sequence>MQPIARSNRCRAKSICTVILSVADATNDGGARICNVILSVADATKDGGARIETGSEIEGSRLRSKHPKDLPTQESPFKKLKHFPPKVGPLRRLLLAEQ</sequence>
<proteinExistence type="predicted"/>
<accession>A0A4R6XL45</accession>
<name>A0A4R6XL45_9GAMM</name>
<evidence type="ECO:0000256" key="1">
    <source>
        <dbReference type="SAM" id="MobiDB-lite"/>
    </source>
</evidence>
<reference evidence="2 3" key="1">
    <citation type="submission" date="2019-03" db="EMBL/GenBank/DDBJ databases">
        <title>Genomic Encyclopedia of Type Strains, Phase IV (KMG-IV): sequencing the most valuable type-strain genomes for metagenomic binning, comparative biology and taxonomic classification.</title>
        <authorList>
            <person name="Goeker M."/>
        </authorList>
    </citation>
    <scope>NUCLEOTIDE SEQUENCE [LARGE SCALE GENOMIC DNA]</scope>
    <source>
        <strain evidence="2 3">DSM 25488</strain>
    </source>
</reference>
<feature type="region of interest" description="Disordered" evidence="1">
    <location>
        <begin position="52"/>
        <end position="82"/>
    </location>
</feature>
<dbReference type="Proteomes" id="UP000295724">
    <property type="component" value="Unassembled WGS sequence"/>
</dbReference>
<protein>
    <submittedName>
        <fullName evidence="2">Uncharacterized protein</fullName>
    </submittedName>
</protein>